<evidence type="ECO:0000256" key="1">
    <source>
        <dbReference type="SAM" id="MobiDB-lite"/>
    </source>
</evidence>
<feature type="region of interest" description="Disordered" evidence="1">
    <location>
        <begin position="443"/>
        <end position="463"/>
    </location>
</feature>
<organism evidence="2 3">
    <name type="scientific">Roseibacillus persicicus</name>
    <dbReference type="NCBI Taxonomy" id="454148"/>
    <lineage>
        <taxon>Bacteria</taxon>
        <taxon>Pseudomonadati</taxon>
        <taxon>Verrucomicrobiota</taxon>
        <taxon>Verrucomicrobiia</taxon>
        <taxon>Verrucomicrobiales</taxon>
        <taxon>Verrucomicrobiaceae</taxon>
        <taxon>Roseibacillus</taxon>
    </lineage>
</organism>
<proteinExistence type="predicted"/>
<dbReference type="EMBL" id="BMXI01000008">
    <property type="protein sequence ID" value="GHC54135.1"/>
    <property type="molecule type" value="Genomic_DNA"/>
</dbReference>
<feature type="region of interest" description="Disordered" evidence="1">
    <location>
        <begin position="69"/>
        <end position="89"/>
    </location>
</feature>
<comment type="caution">
    <text evidence="2">The sequence shown here is derived from an EMBL/GenBank/DDBJ whole genome shotgun (WGS) entry which is preliminary data.</text>
</comment>
<name>A0A918TMG1_9BACT</name>
<evidence type="ECO:0000313" key="3">
    <source>
        <dbReference type="Proteomes" id="UP000644507"/>
    </source>
</evidence>
<accession>A0A918TMG1</accession>
<evidence type="ECO:0000313" key="2">
    <source>
        <dbReference type="EMBL" id="GHC54135.1"/>
    </source>
</evidence>
<keyword evidence="3" id="KW-1185">Reference proteome</keyword>
<dbReference type="AlphaFoldDB" id="A0A918TMG1"/>
<reference evidence="2" key="2">
    <citation type="submission" date="2020-09" db="EMBL/GenBank/DDBJ databases">
        <authorList>
            <person name="Sun Q."/>
            <person name="Kim S."/>
        </authorList>
    </citation>
    <scope>NUCLEOTIDE SEQUENCE</scope>
    <source>
        <strain evidence="2">KCTC 12988</strain>
    </source>
</reference>
<reference evidence="2" key="1">
    <citation type="journal article" date="2014" name="Int. J. Syst. Evol. Microbiol.">
        <title>Complete genome sequence of Corynebacterium casei LMG S-19264T (=DSM 44701T), isolated from a smear-ripened cheese.</title>
        <authorList>
            <consortium name="US DOE Joint Genome Institute (JGI-PGF)"/>
            <person name="Walter F."/>
            <person name="Albersmeier A."/>
            <person name="Kalinowski J."/>
            <person name="Ruckert C."/>
        </authorList>
    </citation>
    <scope>NUCLEOTIDE SEQUENCE</scope>
    <source>
        <strain evidence="2">KCTC 12988</strain>
    </source>
</reference>
<gene>
    <name evidence="2" type="ORF">GCM10007100_20580</name>
</gene>
<dbReference type="Proteomes" id="UP000644507">
    <property type="component" value="Unassembled WGS sequence"/>
</dbReference>
<protein>
    <submittedName>
        <fullName evidence="2">Uncharacterized protein</fullName>
    </submittedName>
</protein>
<sequence length="463" mass="51048">MAIPVSMALPEQFEPADLGRVPKHSQELIHRYQKSGNLRAVKSGDPLADSNLVLAQAIERLAHAIESGGESPLIPENHAPVPEEGGPQATHNPVALAEAKNGIPVLSEKASNGKTTNVDENGRALPVGAPVLVRREAAAQAHRFQRQTQAATDIKGPRQTAVAKWVDNHPIFMMMSGLTLLIALVVMTTLLMNGWFSTDDENLIPTSAMAGEQLANDPDFSHAEKEARGFLNAIALNPARPYIFRANAIGPKLDRFYEPIPDPANYELELKGRQRTGNRAVYFYHVTSGDATQPLVVLQEDSTFKVFWEFGACVGDISWKSFVEDEPSTPVLMRAFLRPDAIYDSAHPEEEWSSWFAEDWDGSYSARVFAKRGSPEDRRLQAAYQEHPVVRSGTNWVMAQVRLSHLGTAVDGIHGAYESAEVTEVPLGSWLPEEFVSGNTFYSEKDQMKGPTNDLQGLPKRQF</sequence>